<accession>A9WF33</accession>
<dbReference type="RefSeq" id="WP_012258002.1">
    <property type="nucleotide sequence ID" value="NC_010175.1"/>
</dbReference>
<gene>
    <name evidence="2" type="ordered locus">Caur_2136</name>
</gene>
<name>A9WF33_CHLAA</name>
<dbReference type="Gene3D" id="3.30.70.20">
    <property type="match status" value="2"/>
</dbReference>
<dbReference type="eggNOG" id="COG0243">
    <property type="taxonomic scope" value="Bacteria"/>
</dbReference>
<protein>
    <submittedName>
        <fullName evidence="2">Fe-S-cluster-containing hydrogenase components 1-like protein</fullName>
    </submittedName>
</protein>
<dbReference type="PANTHER" id="PTHR42783:SF3">
    <property type="entry name" value="GLUTAMATE SYNTHASE [NADPH] SMALL CHAIN-RELATED"/>
    <property type="match status" value="1"/>
</dbReference>
<organism evidence="2 3">
    <name type="scientific">Chloroflexus aurantiacus (strain ATCC 29366 / DSM 635 / J-10-fl)</name>
    <dbReference type="NCBI Taxonomy" id="324602"/>
    <lineage>
        <taxon>Bacteria</taxon>
        <taxon>Bacillati</taxon>
        <taxon>Chloroflexota</taxon>
        <taxon>Chloroflexia</taxon>
        <taxon>Chloroflexales</taxon>
        <taxon>Chloroflexineae</taxon>
        <taxon>Chloroflexaceae</taxon>
        <taxon>Chloroflexus</taxon>
    </lineage>
</organism>
<sequence length="1040" mass="113787">MSEMNLHPAAPEIEAVRAQLQQARGKQFWRSLDQLVDTPAFRELVAREFPQGASELADPVSRRTFLKLMGASLALAGLSGCTFAIKQPQEQVAPFARAPRDQIPGIPNYYATAVMLDGFALGVTVKSHEGRPTKIEGNPMHPASLGATDAFAQAELLALYDPDRPETVRRSGLLSTWETFVGAITETLQVQRALQGQGLRLLTPTVTSPTLRAQINELLTNFPAARWIQYDPIGRSNTYAGTRLAFGSPYEPRYNFAEADVVLALDADFVSEGPGRVRYARDLMQRRRVRKETAAMSRLYVAEPVFSPTGAIADHRLAVSAGMVGQLAAAIATQLGVTAVVPATGLNEAQQQWVAAVVDDLRRAGNRAVVVVGEAQPPVVHAIAHAINLQLGAVGTTVEYTEPVAQPGDPQDLVTLVNDLRAGSVELLVIIDSNPAFTAPADLGFAEAMRQAKQVVVLNPYEDETAVLATWFIPLTHPLESWSDARAYDGTASIVQPLIRPLYSSRSAHELLAVLNGNIGATDYDIVRSYWQQQTGLEDAAFDDFFKRALSTGVIEGSRFAPVQVALVNGLRLEAPAPSAGLELIFRPDPAIWDGRFANNGWLQELPRPMTKLTWDNAALVSPRTAIRLLNLPFDPASLAAPGRAREQALERLAGENGRMIDVTTPVGTLRLPIWIVPGHADDTITVTLGYGREHGGQVAAGAGFNTYRLRASATPWLISGVSITATNERYLLVSTQDHWTLEGRDVVRAGEFARFKEDPKYIAKEVYTEKYGSPEQKPQYQSLMPGSLPGYDYSVGNQWGMVIDLSACIGCNACVIACQAENNIPIVGKDQVSRGREMHWIRIDRYYAGEDLDNPEAYLMPMTCAHCEQAPCELVCPVAATVHDAEGINNMVYNRCVGTKYCSNNCPFKVRRFNFLQYSDLTSESLKLMRNPDVTVRNRGVMEKCSYCVQRISAARIRAKVEGNRPIRDGEVVTACQQVCPTQAIVFGNINDPNSQVAQIKQQPHNYTVFDELNLKPRTSYLARVRNPSEALDGGSHAG</sequence>
<dbReference type="InterPro" id="IPR017896">
    <property type="entry name" value="4Fe4S_Fe-S-bd"/>
</dbReference>
<reference evidence="3" key="1">
    <citation type="journal article" date="2011" name="BMC Genomics">
        <title>Complete genome sequence of the filamentous anoxygenic phototrophic bacterium Chloroflexus aurantiacus.</title>
        <authorList>
            <person name="Tang K.H."/>
            <person name="Barry K."/>
            <person name="Chertkov O."/>
            <person name="Dalin E."/>
            <person name="Han C.S."/>
            <person name="Hauser L.J."/>
            <person name="Honchak B.M."/>
            <person name="Karbach L.E."/>
            <person name="Land M.L."/>
            <person name="Lapidus A."/>
            <person name="Larimer F.W."/>
            <person name="Mikhailova N."/>
            <person name="Pitluck S."/>
            <person name="Pierson B.K."/>
            <person name="Blankenship R.E."/>
        </authorList>
    </citation>
    <scope>NUCLEOTIDE SEQUENCE [LARGE SCALE GENOMIC DNA]</scope>
    <source>
        <strain evidence="3">ATCC 29366 / DSM 635 / J-10-fl</strain>
    </source>
</reference>
<dbReference type="Gene3D" id="3.30.2070.10">
    <property type="entry name" value="Formate dehydrogenase/DMSO reductase"/>
    <property type="match status" value="1"/>
</dbReference>
<feature type="domain" description="4Fe-4S ferredoxin-type" evidence="1">
    <location>
        <begin position="800"/>
        <end position="830"/>
    </location>
</feature>
<dbReference type="SUPFAM" id="SSF54862">
    <property type="entry name" value="4Fe-4S ferredoxins"/>
    <property type="match status" value="1"/>
</dbReference>
<evidence type="ECO:0000259" key="1">
    <source>
        <dbReference type="PROSITE" id="PS51379"/>
    </source>
</evidence>
<dbReference type="STRING" id="324602.Caur_2136"/>
<dbReference type="CDD" id="cd10551">
    <property type="entry name" value="PsrB"/>
    <property type="match status" value="1"/>
</dbReference>
<dbReference type="GO" id="GO:0016491">
    <property type="term" value="F:oxidoreductase activity"/>
    <property type="evidence" value="ECO:0000318"/>
    <property type="project" value="GO_Central"/>
</dbReference>
<dbReference type="Gene3D" id="3.40.50.740">
    <property type="match status" value="1"/>
</dbReference>
<dbReference type="Proteomes" id="UP000002008">
    <property type="component" value="Chromosome"/>
</dbReference>
<dbReference type="NCBIfam" id="TIGR04519">
    <property type="entry name" value="MoCo_extend_TAT"/>
    <property type="match status" value="1"/>
</dbReference>
<dbReference type="InterPro" id="IPR030948">
    <property type="entry name" value="TAT_var_transloc_signal_dom"/>
</dbReference>
<evidence type="ECO:0000313" key="3">
    <source>
        <dbReference type="Proteomes" id="UP000002008"/>
    </source>
</evidence>
<dbReference type="eggNOG" id="COG0437">
    <property type="taxonomic scope" value="Bacteria"/>
</dbReference>
<proteinExistence type="predicted"/>
<dbReference type="PATRIC" id="fig|324602.8.peg.2419"/>
<dbReference type="SMR" id="A9WF33"/>
<dbReference type="CDD" id="cd02784">
    <property type="entry name" value="MopB_CT_PHLH"/>
    <property type="match status" value="1"/>
</dbReference>
<evidence type="ECO:0000313" key="2">
    <source>
        <dbReference type="EMBL" id="ABY35348.1"/>
    </source>
</evidence>
<dbReference type="InterPro" id="IPR006311">
    <property type="entry name" value="TAT_signal"/>
</dbReference>
<dbReference type="PANTHER" id="PTHR42783">
    <property type="entry name" value="GLUTAMATE SYNTHASE [NADPH] SMALL CHAIN"/>
    <property type="match status" value="1"/>
</dbReference>
<dbReference type="SUPFAM" id="SSF53706">
    <property type="entry name" value="Formate dehydrogenase/DMSO reductase, domains 1-3"/>
    <property type="match status" value="1"/>
</dbReference>
<keyword evidence="3" id="KW-1185">Reference proteome</keyword>
<dbReference type="EMBL" id="CP000909">
    <property type="protein sequence ID" value="ABY35348.1"/>
    <property type="molecule type" value="Genomic_DNA"/>
</dbReference>
<dbReference type="Pfam" id="PF12838">
    <property type="entry name" value="Fer4_7"/>
    <property type="match status" value="1"/>
</dbReference>
<dbReference type="PROSITE" id="PS51379">
    <property type="entry name" value="4FE4S_FER_2"/>
    <property type="match status" value="1"/>
</dbReference>
<dbReference type="KEGG" id="cau:Caur_2136"/>
<dbReference type="AlphaFoldDB" id="A9WF33"/>
<dbReference type="EnsemblBacteria" id="ABY35348">
    <property type="protein sequence ID" value="ABY35348"/>
    <property type="gene ID" value="Caur_2136"/>
</dbReference>
<dbReference type="HOGENOM" id="CLU_306470_0_0_0"/>
<dbReference type="PROSITE" id="PS51318">
    <property type="entry name" value="TAT"/>
    <property type="match status" value="1"/>
</dbReference>
<dbReference type="InParanoid" id="A9WF33"/>